<dbReference type="EMBL" id="GL945474">
    <property type="protein sequence ID" value="EGO04661.1"/>
    <property type="molecule type" value="Genomic_DNA"/>
</dbReference>
<keyword evidence="2" id="KW-0812">Transmembrane</keyword>
<name>F8PEY8_SERL3</name>
<dbReference type="Proteomes" id="UP000008063">
    <property type="component" value="Unassembled WGS sequence"/>
</dbReference>
<evidence type="ECO:0000313" key="3">
    <source>
        <dbReference type="EMBL" id="EGO04661.1"/>
    </source>
</evidence>
<keyword evidence="4" id="KW-1185">Reference proteome</keyword>
<evidence type="ECO:0000256" key="2">
    <source>
        <dbReference type="SAM" id="Phobius"/>
    </source>
</evidence>
<dbReference type="InParanoid" id="F8PEY8"/>
<evidence type="ECO:0000313" key="4">
    <source>
        <dbReference type="Proteomes" id="UP000008063"/>
    </source>
</evidence>
<proteinExistence type="predicted"/>
<gene>
    <name evidence="3" type="ORF">SERLA73DRAFT_149078</name>
</gene>
<keyword evidence="1" id="KW-0175">Coiled coil</keyword>
<keyword evidence="2" id="KW-1133">Transmembrane helix</keyword>
<protein>
    <submittedName>
        <fullName evidence="3">Uncharacterized protein</fullName>
    </submittedName>
</protein>
<reference evidence="4" key="1">
    <citation type="journal article" date="2011" name="Science">
        <title>The plant cell wall-decomposing machinery underlies the functional diversity of forest fungi.</title>
        <authorList>
            <person name="Eastwood D.C."/>
            <person name="Floudas D."/>
            <person name="Binder M."/>
            <person name="Majcherczyk A."/>
            <person name="Schneider P."/>
            <person name="Aerts A."/>
            <person name="Asiegbu F.O."/>
            <person name="Baker S.E."/>
            <person name="Barry K."/>
            <person name="Bendiksby M."/>
            <person name="Blumentritt M."/>
            <person name="Coutinho P.M."/>
            <person name="Cullen D."/>
            <person name="de Vries R.P."/>
            <person name="Gathman A."/>
            <person name="Goodell B."/>
            <person name="Henrissat B."/>
            <person name="Ihrmark K."/>
            <person name="Kauserud H."/>
            <person name="Kohler A."/>
            <person name="LaButti K."/>
            <person name="Lapidus A."/>
            <person name="Lavin J.L."/>
            <person name="Lee Y.-H."/>
            <person name="Lindquist E."/>
            <person name="Lilly W."/>
            <person name="Lucas S."/>
            <person name="Morin E."/>
            <person name="Murat C."/>
            <person name="Oguiza J.A."/>
            <person name="Park J."/>
            <person name="Pisabarro A.G."/>
            <person name="Riley R."/>
            <person name="Rosling A."/>
            <person name="Salamov A."/>
            <person name="Schmidt O."/>
            <person name="Schmutz J."/>
            <person name="Skrede I."/>
            <person name="Stenlid J."/>
            <person name="Wiebenga A."/>
            <person name="Xie X."/>
            <person name="Kuees U."/>
            <person name="Hibbett D.S."/>
            <person name="Hoffmeister D."/>
            <person name="Hoegberg N."/>
            <person name="Martin F."/>
            <person name="Grigoriev I.V."/>
            <person name="Watkinson S.C."/>
        </authorList>
    </citation>
    <scope>NUCLEOTIDE SEQUENCE [LARGE SCALE GENOMIC DNA]</scope>
    <source>
        <strain evidence="4">strain S7.3</strain>
    </source>
</reference>
<feature type="coiled-coil region" evidence="1">
    <location>
        <begin position="14"/>
        <end position="41"/>
    </location>
</feature>
<feature type="transmembrane region" description="Helical" evidence="2">
    <location>
        <begin position="61"/>
        <end position="83"/>
    </location>
</feature>
<keyword evidence="2" id="KW-0472">Membrane</keyword>
<dbReference type="HOGENOM" id="CLU_1939412_0_0_1"/>
<dbReference type="AlphaFoldDB" id="F8PEY8"/>
<sequence length="130" mass="14774">MRLVTKQVLQNKNCKLLKTNDARAEAKYAKLEAEKAHQEAEDIARSIGKDRPRNIISKPKIIQLAFSLPSVLYLLVTSFQSIICDLVHKVQLNLQAGYCNQTPRDLGNLFKMMKELDDGIPQQGQNHDKE</sequence>
<accession>F8PEY8</accession>
<organism evidence="4">
    <name type="scientific">Serpula lacrymans var. lacrymans (strain S7.3)</name>
    <name type="common">Dry rot fungus</name>
    <dbReference type="NCBI Taxonomy" id="936435"/>
    <lineage>
        <taxon>Eukaryota</taxon>
        <taxon>Fungi</taxon>
        <taxon>Dikarya</taxon>
        <taxon>Basidiomycota</taxon>
        <taxon>Agaricomycotina</taxon>
        <taxon>Agaricomycetes</taxon>
        <taxon>Agaricomycetidae</taxon>
        <taxon>Boletales</taxon>
        <taxon>Coniophorineae</taxon>
        <taxon>Serpulaceae</taxon>
        <taxon>Serpula</taxon>
    </lineage>
</organism>
<evidence type="ECO:0000256" key="1">
    <source>
        <dbReference type="SAM" id="Coils"/>
    </source>
</evidence>